<keyword evidence="2" id="KW-1185">Reference proteome</keyword>
<organism evidence="1 2">
    <name type="scientific">Thamnidium elegans</name>
    <dbReference type="NCBI Taxonomy" id="101142"/>
    <lineage>
        <taxon>Eukaryota</taxon>
        <taxon>Fungi</taxon>
        <taxon>Fungi incertae sedis</taxon>
        <taxon>Mucoromycota</taxon>
        <taxon>Mucoromycotina</taxon>
        <taxon>Mucoromycetes</taxon>
        <taxon>Mucorales</taxon>
        <taxon>Mucorineae</taxon>
        <taxon>Mucoraceae</taxon>
        <taxon>Thamnidium</taxon>
    </lineage>
</organism>
<evidence type="ECO:0000313" key="1">
    <source>
        <dbReference type="EMBL" id="KAG2230023.1"/>
    </source>
</evidence>
<reference evidence="1" key="1">
    <citation type="submission" date="2021-01" db="EMBL/GenBank/DDBJ databases">
        <title>Metabolic potential, ecology and presence of endohyphal bacteria is reflected in genomic diversity of Mucoromycotina.</title>
        <authorList>
            <person name="Muszewska A."/>
            <person name="Okrasinska A."/>
            <person name="Steczkiewicz K."/>
            <person name="Drgas O."/>
            <person name="Orlowska M."/>
            <person name="Perlinska-Lenart U."/>
            <person name="Aleksandrzak-Piekarczyk T."/>
            <person name="Szatraj K."/>
            <person name="Zielenkiewicz U."/>
            <person name="Pilsyk S."/>
            <person name="Malc E."/>
            <person name="Mieczkowski P."/>
            <person name="Kruszewska J.S."/>
            <person name="Biernat P."/>
            <person name="Pawlowska J."/>
        </authorList>
    </citation>
    <scope>NUCLEOTIDE SEQUENCE</scope>
    <source>
        <strain evidence="1">WA0000018081</strain>
    </source>
</reference>
<gene>
    <name evidence="1" type="ORF">INT48_003069</name>
</gene>
<accession>A0A8H7SL54</accession>
<dbReference type="EMBL" id="JAEPRE010000228">
    <property type="protein sequence ID" value="KAG2230023.1"/>
    <property type="molecule type" value="Genomic_DNA"/>
</dbReference>
<dbReference type="Proteomes" id="UP000613177">
    <property type="component" value="Unassembled WGS sequence"/>
</dbReference>
<proteinExistence type="predicted"/>
<comment type="caution">
    <text evidence="1">The sequence shown here is derived from an EMBL/GenBank/DDBJ whole genome shotgun (WGS) entry which is preliminary data.</text>
</comment>
<sequence length="133" mass="15090">MAGAKSCFLINKESILNFVNETSLEPLVTLAHFFVEQQLSLLHIKRHDDAAVQLLYSIAKLIFEGEIVADKDKDDALEEIYTESYNQLTMAKGLLAEDVSNDTARKRTIDCLDSGIKFINDFKKETQDQPVFF</sequence>
<name>A0A8H7SL54_9FUNG</name>
<evidence type="ECO:0000313" key="2">
    <source>
        <dbReference type="Proteomes" id="UP000613177"/>
    </source>
</evidence>
<dbReference type="AlphaFoldDB" id="A0A8H7SL54"/>
<protein>
    <submittedName>
        <fullName evidence="1">Uncharacterized protein</fullName>
    </submittedName>
</protein>